<evidence type="ECO:0000256" key="3">
    <source>
        <dbReference type="HAMAP-Rule" id="MF_01440"/>
    </source>
</evidence>
<dbReference type="HAMAP" id="MF_01440">
    <property type="entry name" value="CheD"/>
    <property type="match status" value="1"/>
</dbReference>
<dbReference type="InterPro" id="IPR005659">
    <property type="entry name" value="Chemorcpt_Glu_NH3ase_CheD"/>
</dbReference>
<organism evidence="4 5">
    <name type="scientific">Sulfitobacter porphyrae</name>
    <dbReference type="NCBI Taxonomy" id="1246864"/>
    <lineage>
        <taxon>Bacteria</taxon>
        <taxon>Pseudomonadati</taxon>
        <taxon>Pseudomonadota</taxon>
        <taxon>Alphaproteobacteria</taxon>
        <taxon>Rhodobacterales</taxon>
        <taxon>Roseobacteraceae</taxon>
        <taxon>Sulfitobacter</taxon>
    </lineage>
</organism>
<dbReference type="InterPro" id="IPR038592">
    <property type="entry name" value="CheD-like_sf"/>
</dbReference>
<dbReference type="PANTHER" id="PTHR35147:SF3">
    <property type="entry name" value="CHEMORECEPTOR GLUTAMINE DEAMIDASE CHED 1-RELATED"/>
    <property type="match status" value="1"/>
</dbReference>
<sequence length="169" mass="17939">MTTKTRVITQGEYAVSDDPGVVISTLLGSCVACCLHDPLVGVGGMNHILIAANARQSTRFDPEGLNAMELVINEMLKLGAQKSRMQAKLFGGAKMVTGLSDIGGANAAFVLDFLESENIPCLSKSVGGDTARHLIYLPRGIARQKTKPRAVVTEAVPAAPMANREIELF</sequence>
<gene>
    <name evidence="3" type="primary">cheD</name>
    <name evidence="4" type="ORF">ACFQFQ_10260</name>
</gene>
<protein>
    <recommendedName>
        <fullName evidence="3">Probable chemoreceptor glutamine deamidase CheD</fullName>
        <ecNumber evidence="3">3.5.1.44</ecNumber>
    </recommendedName>
</protein>
<evidence type="ECO:0000256" key="1">
    <source>
        <dbReference type="ARBA" id="ARBA00022500"/>
    </source>
</evidence>
<evidence type="ECO:0000313" key="4">
    <source>
        <dbReference type="EMBL" id="MFC6759791.1"/>
    </source>
</evidence>
<dbReference type="EC" id="3.5.1.44" evidence="3"/>
<comment type="similarity">
    <text evidence="3">Belongs to the CheD family.</text>
</comment>
<accession>A0ABW2B3Q6</accession>
<reference evidence="5" key="1">
    <citation type="journal article" date="2019" name="Int. J. Syst. Evol. Microbiol.">
        <title>The Global Catalogue of Microorganisms (GCM) 10K type strain sequencing project: providing services to taxonomists for standard genome sequencing and annotation.</title>
        <authorList>
            <consortium name="The Broad Institute Genomics Platform"/>
            <consortium name="The Broad Institute Genome Sequencing Center for Infectious Disease"/>
            <person name="Wu L."/>
            <person name="Ma J."/>
        </authorList>
    </citation>
    <scope>NUCLEOTIDE SEQUENCE [LARGE SCALE GENOMIC DNA]</scope>
    <source>
        <strain evidence="5">CCUG 66188</strain>
    </source>
</reference>
<dbReference type="Gene3D" id="3.30.1330.200">
    <property type="match status" value="1"/>
</dbReference>
<dbReference type="InterPro" id="IPR011324">
    <property type="entry name" value="Cytotoxic_necrot_fac-like_cat"/>
</dbReference>
<dbReference type="Proteomes" id="UP001596353">
    <property type="component" value="Unassembled WGS sequence"/>
</dbReference>
<dbReference type="PROSITE" id="PS51257">
    <property type="entry name" value="PROKAR_LIPOPROTEIN"/>
    <property type="match status" value="1"/>
</dbReference>
<dbReference type="Pfam" id="PF03975">
    <property type="entry name" value="CheD"/>
    <property type="match status" value="1"/>
</dbReference>
<comment type="function">
    <text evidence="3">Probably deamidates glutamine residues to glutamate on methyl-accepting chemotaxis receptors (MCPs), playing an important role in chemotaxis.</text>
</comment>
<comment type="caution">
    <text evidence="4">The sequence shown here is derived from an EMBL/GenBank/DDBJ whole genome shotgun (WGS) entry which is preliminary data.</text>
</comment>
<evidence type="ECO:0000313" key="5">
    <source>
        <dbReference type="Proteomes" id="UP001596353"/>
    </source>
</evidence>
<evidence type="ECO:0000256" key="2">
    <source>
        <dbReference type="ARBA" id="ARBA00022801"/>
    </source>
</evidence>
<name>A0ABW2B3Q6_9RHOB</name>
<dbReference type="EMBL" id="JBHSWG010000001">
    <property type="protein sequence ID" value="MFC6759791.1"/>
    <property type="molecule type" value="Genomic_DNA"/>
</dbReference>
<keyword evidence="5" id="KW-1185">Reference proteome</keyword>
<proteinExistence type="inferred from homology"/>
<dbReference type="SUPFAM" id="SSF64438">
    <property type="entry name" value="CNF1/YfiH-like putative cysteine hydrolases"/>
    <property type="match status" value="1"/>
</dbReference>
<dbReference type="PANTHER" id="PTHR35147">
    <property type="entry name" value="CHEMORECEPTOR GLUTAMINE DEAMIDASE CHED-RELATED"/>
    <property type="match status" value="1"/>
</dbReference>
<dbReference type="CDD" id="cd16352">
    <property type="entry name" value="CheD"/>
    <property type="match status" value="1"/>
</dbReference>
<comment type="catalytic activity">
    <reaction evidence="3">
        <text>L-glutaminyl-[protein] + H2O = L-glutamyl-[protein] + NH4(+)</text>
        <dbReference type="Rhea" id="RHEA:16441"/>
        <dbReference type="Rhea" id="RHEA-COMP:10207"/>
        <dbReference type="Rhea" id="RHEA-COMP:10208"/>
        <dbReference type="ChEBI" id="CHEBI:15377"/>
        <dbReference type="ChEBI" id="CHEBI:28938"/>
        <dbReference type="ChEBI" id="CHEBI:29973"/>
        <dbReference type="ChEBI" id="CHEBI:30011"/>
        <dbReference type="EC" id="3.5.1.44"/>
    </reaction>
</comment>
<keyword evidence="2 3" id="KW-0378">Hydrolase</keyword>
<keyword evidence="1 3" id="KW-0145">Chemotaxis</keyword>